<dbReference type="GeneID" id="18920458"/>
<feature type="region of interest" description="Disordered" evidence="4">
    <location>
        <begin position="108"/>
        <end position="136"/>
    </location>
</feature>
<feature type="non-terminal residue" evidence="6">
    <location>
        <position position="238"/>
    </location>
</feature>
<dbReference type="InParanoid" id="K5WPY9"/>
<organism evidence="6 7">
    <name type="scientific">Phanerochaete carnosa (strain HHB-10118-sp)</name>
    <name type="common">White-rot fungus</name>
    <name type="synonym">Peniophora carnosa</name>
    <dbReference type="NCBI Taxonomy" id="650164"/>
    <lineage>
        <taxon>Eukaryota</taxon>
        <taxon>Fungi</taxon>
        <taxon>Dikarya</taxon>
        <taxon>Basidiomycota</taxon>
        <taxon>Agaricomycotina</taxon>
        <taxon>Agaricomycetes</taxon>
        <taxon>Polyporales</taxon>
        <taxon>Phanerochaetaceae</taxon>
        <taxon>Phanerochaete</taxon>
    </lineage>
</organism>
<sequence length="238" mass="25821">IVEGTEASPERLGLDYVDVIFAYRPDLTVPVDQVVRALSWVIEKGWVRLVQPLSAPACTSSKANLISCTAGTDARHRSILHRERPEEGYTRSLYKRYDLGTTGWSALMRGPLTGKPHPGGGSPEDQESKALTEPAEKGRRLSFSVIPCVIGAEADIHVTASQLALASVAKLPAKGTVILGAAEPEQLLKVIPKFPPEISEKVLQNRFALTVRTNYHPESTHGNELLSHSLPGMPCTLL</sequence>
<proteinExistence type="inferred from homology"/>
<dbReference type="OrthoDB" id="1720422at2759"/>
<feature type="domain" description="NADP-dependent oxidoreductase" evidence="5">
    <location>
        <begin position="4"/>
        <end position="201"/>
    </location>
</feature>
<dbReference type="Pfam" id="PF00248">
    <property type="entry name" value="Aldo_ket_red"/>
    <property type="match status" value="1"/>
</dbReference>
<dbReference type="RefSeq" id="XP_007390950.1">
    <property type="nucleotide sequence ID" value="XM_007390888.1"/>
</dbReference>
<comment type="similarity">
    <text evidence="1">Belongs to the shaker potassium channel beta subunit family.</text>
</comment>
<dbReference type="Proteomes" id="UP000008370">
    <property type="component" value="Unassembled WGS sequence"/>
</dbReference>
<name>K5WPY9_PHACS</name>
<keyword evidence="7" id="KW-1185">Reference proteome</keyword>
<feature type="compositionally biased region" description="Basic and acidic residues" evidence="4">
    <location>
        <begin position="126"/>
        <end position="136"/>
    </location>
</feature>
<gene>
    <name evidence="6" type="ORF">PHACADRAFT_84712</name>
</gene>
<evidence type="ECO:0000256" key="3">
    <source>
        <dbReference type="ARBA" id="ARBA00023002"/>
    </source>
</evidence>
<dbReference type="PANTHER" id="PTHR43150">
    <property type="entry name" value="HYPERKINETIC, ISOFORM M"/>
    <property type="match status" value="1"/>
</dbReference>
<accession>K5WPY9</accession>
<dbReference type="SUPFAM" id="SSF51430">
    <property type="entry name" value="NAD(P)-linked oxidoreductase"/>
    <property type="match status" value="1"/>
</dbReference>
<dbReference type="InterPro" id="IPR036812">
    <property type="entry name" value="NAD(P)_OxRdtase_dom_sf"/>
</dbReference>
<dbReference type="AlphaFoldDB" id="K5WPY9"/>
<dbReference type="PANTHER" id="PTHR43150:SF2">
    <property type="entry name" value="HYPERKINETIC, ISOFORM M"/>
    <property type="match status" value="1"/>
</dbReference>
<dbReference type="InterPro" id="IPR023210">
    <property type="entry name" value="NADP_OxRdtase_dom"/>
</dbReference>
<dbReference type="HOGENOM" id="CLU_023205_2_0_1"/>
<keyword evidence="3" id="KW-0560">Oxidoreductase</keyword>
<dbReference type="Gene3D" id="3.20.20.100">
    <property type="entry name" value="NADP-dependent oxidoreductase domain"/>
    <property type="match status" value="1"/>
</dbReference>
<keyword evidence="2" id="KW-0521">NADP</keyword>
<evidence type="ECO:0000313" key="7">
    <source>
        <dbReference type="Proteomes" id="UP000008370"/>
    </source>
</evidence>
<reference evidence="6 7" key="1">
    <citation type="journal article" date="2012" name="BMC Genomics">
        <title>Comparative genomics of the white-rot fungi, Phanerochaete carnosa and P. chrysosporium, to elucidate the genetic basis of the distinct wood types they colonize.</title>
        <authorList>
            <person name="Suzuki H."/>
            <person name="MacDonald J."/>
            <person name="Syed K."/>
            <person name="Salamov A."/>
            <person name="Hori C."/>
            <person name="Aerts A."/>
            <person name="Henrissat B."/>
            <person name="Wiebenga A."/>
            <person name="vanKuyk P.A."/>
            <person name="Barry K."/>
            <person name="Lindquist E."/>
            <person name="LaButti K."/>
            <person name="Lapidus A."/>
            <person name="Lucas S."/>
            <person name="Coutinho P."/>
            <person name="Gong Y."/>
            <person name="Samejima M."/>
            <person name="Mahadevan R."/>
            <person name="Abou-Zaid M."/>
            <person name="de Vries R.P."/>
            <person name="Igarashi K."/>
            <person name="Yadav J.S."/>
            <person name="Grigoriev I.V."/>
            <person name="Master E.R."/>
        </authorList>
    </citation>
    <scope>NUCLEOTIDE SEQUENCE [LARGE SCALE GENOMIC DNA]</scope>
    <source>
        <strain evidence="6 7">HHB-10118-sp</strain>
    </source>
</reference>
<evidence type="ECO:0000313" key="6">
    <source>
        <dbReference type="EMBL" id="EKM61540.1"/>
    </source>
</evidence>
<dbReference type="GO" id="GO:0016491">
    <property type="term" value="F:oxidoreductase activity"/>
    <property type="evidence" value="ECO:0007669"/>
    <property type="project" value="UniProtKB-KW"/>
</dbReference>
<dbReference type="EMBL" id="JH930468">
    <property type="protein sequence ID" value="EKM61540.1"/>
    <property type="molecule type" value="Genomic_DNA"/>
</dbReference>
<protein>
    <recommendedName>
        <fullName evidence="5">NADP-dependent oxidoreductase domain-containing protein</fullName>
    </recommendedName>
</protein>
<evidence type="ECO:0000259" key="5">
    <source>
        <dbReference type="Pfam" id="PF00248"/>
    </source>
</evidence>
<evidence type="ECO:0000256" key="2">
    <source>
        <dbReference type="ARBA" id="ARBA00022857"/>
    </source>
</evidence>
<dbReference type="InterPro" id="IPR005399">
    <property type="entry name" value="K_chnl_volt-dep_bsu_KCNAB-rel"/>
</dbReference>
<evidence type="ECO:0000256" key="4">
    <source>
        <dbReference type="SAM" id="MobiDB-lite"/>
    </source>
</evidence>
<dbReference type="KEGG" id="pco:PHACADRAFT_84712"/>
<evidence type="ECO:0000256" key="1">
    <source>
        <dbReference type="ARBA" id="ARBA00006515"/>
    </source>
</evidence>